<keyword evidence="2" id="KW-1185">Reference proteome</keyword>
<evidence type="ECO:0000313" key="1">
    <source>
        <dbReference type="EMBL" id="GBN49612.1"/>
    </source>
</evidence>
<dbReference type="AlphaFoldDB" id="A0A4Y2PET5"/>
<proteinExistence type="predicted"/>
<dbReference type="Proteomes" id="UP000499080">
    <property type="component" value="Unassembled WGS sequence"/>
</dbReference>
<name>A0A4Y2PET5_ARAVE</name>
<feature type="non-terminal residue" evidence="1">
    <location>
        <position position="1"/>
    </location>
</feature>
<organism evidence="1 2">
    <name type="scientific">Araneus ventricosus</name>
    <name type="common">Orbweaver spider</name>
    <name type="synonym">Epeira ventricosa</name>
    <dbReference type="NCBI Taxonomy" id="182803"/>
    <lineage>
        <taxon>Eukaryota</taxon>
        <taxon>Metazoa</taxon>
        <taxon>Ecdysozoa</taxon>
        <taxon>Arthropoda</taxon>
        <taxon>Chelicerata</taxon>
        <taxon>Arachnida</taxon>
        <taxon>Araneae</taxon>
        <taxon>Araneomorphae</taxon>
        <taxon>Entelegynae</taxon>
        <taxon>Araneoidea</taxon>
        <taxon>Araneidae</taxon>
        <taxon>Araneus</taxon>
    </lineage>
</organism>
<dbReference type="EMBL" id="BGPR01132687">
    <property type="protein sequence ID" value="GBN49612.1"/>
    <property type="molecule type" value="Genomic_DNA"/>
</dbReference>
<comment type="caution">
    <text evidence="1">The sequence shown here is derived from an EMBL/GenBank/DDBJ whole genome shotgun (WGS) entry which is preliminary data.</text>
</comment>
<protein>
    <submittedName>
        <fullName evidence="1">Uncharacterized protein</fullName>
    </submittedName>
</protein>
<accession>A0A4Y2PET5</accession>
<evidence type="ECO:0000313" key="2">
    <source>
        <dbReference type="Proteomes" id="UP000499080"/>
    </source>
</evidence>
<gene>
    <name evidence="1" type="ORF">AVEN_132453_1</name>
</gene>
<sequence>AQCTTNLQWNLVSNLEPSGSEADTLPLGQAVSKQIHKAPLVSMAHLGYSPISPLDKTTLGDSIAACVLLTDCTAETEGSSISVPFRFCRMNELNEIHRQAAYKDRQRKIKA</sequence>
<reference evidence="1 2" key="1">
    <citation type="journal article" date="2019" name="Sci. Rep.">
        <title>Orb-weaving spider Araneus ventricosus genome elucidates the spidroin gene catalogue.</title>
        <authorList>
            <person name="Kono N."/>
            <person name="Nakamura H."/>
            <person name="Ohtoshi R."/>
            <person name="Moran D.A.P."/>
            <person name="Shinohara A."/>
            <person name="Yoshida Y."/>
            <person name="Fujiwara M."/>
            <person name="Mori M."/>
            <person name="Tomita M."/>
            <person name="Arakawa K."/>
        </authorList>
    </citation>
    <scope>NUCLEOTIDE SEQUENCE [LARGE SCALE GENOMIC DNA]</scope>
</reference>